<reference evidence="4 5" key="1">
    <citation type="journal article" date="2013" name="BMC Genomics">
        <title>The genome and transcriptome of the pine saprophyte Ophiostoma piceae, and a comparison with the bark beetle-associated pine pathogen Grosmannia clavigera.</title>
        <authorList>
            <person name="Haridas S."/>
            <person name="Wang Y."/>
            <person name="Lim L."/>
            <person name="Massoumi Alamouti S."/>
            <person name="Jackman S."/>
            <person name="Docking R."/>
            <person name="Robertson G."/>
            <person name="Birol I."/>
            <person name="Bohlmann J."/>
            <person name="Breuil C."/>
        </authorList>
    </citation>
    <scope>NUCLEOTIDE SEQUENCE [LARGE SCALE GENOMIC DNA]</scope>
    <source>
        <strain evidence="4 5">UAMH 11346</strain>
    </source>
</reference>
<accession>S3BX20</accession>
<feature type="region of interest" description="Disordered" evidence="1">
    <location>
        <begin position="245"/>
        <end position="267"/>
    </location>
</feature>
<dbReference type="OrthoDB" id="5244771at2759"/>
<dbReference type="Proteomes" id="UP000016923">
    <property type="component" value="Unassembled WGS sequence"/>
</dbReference>
<dbReference type="OMA" id="AVAFNIQ"/>
<dbReference type="eggNOG" id="ENOG502TM75">
    <property type="taxonomic scope" value="Eukaryota"/>
</dbReference>
<dbReference type="HOGENOM" id="CLU_943644_0_0_1"/>
<proteinExistence type="predicted"/>
<protein>
    <recommendedName>
        <fullName evidence="3">DUF7136 domain-containing protein</fullName>
    </recommendedName>
</protein>
<evidence type="ECO:0000256" key="2">
    <source>
        <dbReference type="SAM" id="SignalP"/>
    </source>
</evidence>
<name>S3BX20_OPHP1</name>
<organism evidence="4 5">
    <name type="scientific">Ophiostoma piceae (strain UAMH 11346)</name>
    <name type="common">Sap stain fungus</name>
    <dbReference type="NCBI Taxonomy" id="1262450"/>
    <lineage>
        <taxon>Eukaryota</taxon>
        <taxon>Fungi</taxon>
        <taxon>Dikarya</taxon>
        <taxon>Ascomycota</taxon>
        <taxon>Pezizomycotina</taxon>
        <taxon>Sordariomycetes</taxon>
        <taxon>Sordariomycetidae</taxon>
        <taxon>Ophiostomatales</taxon>
        <taxon>Ophiostomataceae</taxon>
        <taxon>Ophiostoma</taxon>
    </lineage>
</organism>
<feature type="domain" description="DUF7136" evidence="3">
    <location>
        <begin position="18"/>
        <end position="246"/>
    </location>
</feature>
<evidence type="ECO:0000313" key="4">
    <source>
        <dbReference type="EMBL" id="EPE04011.1"/>
    </source>
</evidence>
<sequence>MPSFRSIAGIASLIAAAAAESFELDVFFPRNETYLNPGVMPIAVTIQNYTSLSTFSKVSFSWDIMPFSGGATPGGVTYDSGKFAIPSNVTEPLILVAYTNVTSWLSRKANSDEHFKLQVYADIDDSTAFCGSSATGGDIGNMMFNIETAAEAAADTKNSANLKNATITEASDCPAFGAIVELQPLDKPVATTTVGSETKSCSYTVDYVTATASGAPCNAILNIEAKSSISSAALSQATAAAESSATATGTGTATGTATGTGSSGSKTSANAGALHTGAVLPPALAAVAAVYMIVY</sequence>
<dbReference type="EMBL" id="KE148163">
    <property type="protein sequence ID" value="EPE04011.1"/>
    <property type="molecule type" value="Genomic_DNA"/>
</dbReference>
<dbReference type="Pfam" id="PF23584">
    <property type="entry name" value="DUF7136"/>
    <property type="match status" value="1"/>
</dbReference>
<keyword evidence="5" id="KW-1185">Reference proteome</keyword>
<evidence type="ECO:0000256" key="1">
    <source>
        <dbReference type="SAM" id="MobiDB-lite"/>
    </source>
</evidence>
<keyword evidence="2" id="KW-0732">Signal</keyword>
<gene>
    <name evidence="4" type="ORF">F503_04859</name>
</gene>
<dbReference type="VEuPathDB" id="FungiDB:F503_04859"/>
<evidence type="ECO:0000259" key="3">
    <source>
        <dbReference type="Pfam" id="PF23584"/>
    </source>
</evidence>
<dbReference type="AlphaFoldDB" id="S3BX20"/>
<feature type="chain" id="PRO_5004506604" description="DUF7136 domain-containing protein" evidence="2">
    <location>
        <begin position="20"/>
        <end position="295"/>
    </location>
</feature>
<feature type="signal peptide" evidence="2">
    <location>
        <begin position="1"/>
        <end position="19"/>
    </location>
</feature>
<evidence type="ECO:0000313" key="5">
    <source>
        <dbReference type="Proteomes" id="UP000016923"/>
    </source>
</evidence>
<dbReference type="InterPro" id="IPR055560">
    <property type="entry name" value="DUF7136"/>
</dbReference>